<name>A0AAD3Y5Z6_NEPGR</name>
<proteinExistence type="inferred from homology"/>
<organism evidence="9 10">
    <name type="scientific">Nepenthes gracilis</name>
    <name type="common">Slender pitcher plant</name>
    <dbReference type="NCBI Taxonomy" id="150966"/>
    <lineage>
        <taxon>Eukaryota</taxon>
        <taxon>Viridiplantae</taxon>
        <taxon>Streptophyta</taxon>
        <taxon>Embryophyta</taxon>
        <taxon>Tracheophyta</taxon>
        <taxon>Spermatophyta</taxon>
        <taxon>Magnoliopsida</taxon>
        <taxon>eudicotyledons</taxon>
        <taxon>Gunneridae</taxon>
        <taxon>Pentapetalae</taxon>
        <taxon>Caryophyllales</taxon>
        <taxon>Nepenthaceae</taxon>
        <taxon>Nepenthes</taxon>
    </lineage>
</organism>
<dbReference type="SUPFAM" id="SSF56024">
    <property type="entry name" value="Phospholipase D/nuclease"/>
    <property type="match status" value="1"/>
</dbReference>
<dbReference type="Pfam" id="PF06087">
    <property type="entry name" value="Tyr-DNA_phospho"/>
    <property type="match status" value="1"/>
</dbReference>
<dbReference type="Gene3D" id="3.30.870.10">
    <property type="entry name" value="Endonuclease Chain A"/>
    <property type="match status" value="1"/>
</dbReference>
<dbReference type="Proteomes" id="UP001279734">
    <property type="component" value="Unassembled WGS sequence"/>
</dbReference>
<comment type="similarity">
    <text evidence="2">Belongs to the tyrosyl-DNA phosphodiesterase family.</text>
</comment>
<evidence type="ECO:0000256" key="2">
    <source>
        <dbReference type="ARBA" id="ARBA00010205"/>
    </source>
</evidence>
<comment type="subcellular location">
    <subcellularLocation>
        <location evidence="1">Nucleus</location>
    </subcellularLocation>
</comment>
<dbReference type="GO" id="GO:0003697">
    <property type="term" value="F:single-stranded DNA binding"/>
    <property type="evidence" value="ECO:0007669"/>
    <property type="project" value="TreeGrafter"/>
</dbReference>
<dbReference type="GO" id="GO:0003690">
    <property type="term" value="F:double-stranded DNA binding"/>
    <property type="evidence" value="ECO:0007669"/>
    <property type="project" value="TreeGrafter"/>
</dbReference>
<dbReference type="GO" id="GO:0006281">
    <property type="term" value="P:DNA repair"/>
    <property type="evidence" value="ECO:0007669"/>
    <property type="project" value="UniProtKB-KW"/>
</dbReference>
<evidence type="ECO:0000256" key="4">
    <source>
        <dbReference type="ARBA" id="ARBA00022763"/>
    </source>
</evidence>
<sequence length="149" mass="17293">MYGENYQRMELRMLMKKAAMEDLQKARVVVRVVVVQFGPRNGVRLIASVPGHHSGSNLKKWGHMKLRSVLEQCNFDEECQKFPLVYQFSSLGSVDEKWMAELKSSMSSGSLEDKTPPRLGRATDHMAYCRRCRMLSRRAMHLEMRFQAH</sequence>
<evidence type="ECO:0000256" key="8">
    <source>
        <dbReference type="ARBA" id="ARBA00023242"/>
    </source>
</evidence>
<keyword evidence="10" id="KW-1185">Reference proteome</keyword>
<keyword evidence="6" id="KW-0269">Exonuclease</keyword>
<evidence type="ECO:0000313" key="9">
    <source>
        <dbReference type="EMBL" id="GMH28514.1"/>
    </source>
</evidence>
<comment type="caution">
    <text evidence="9">The sequence shown here is derived from an EMBL/GenBank/DDBJ whole genome shotgun (WGS) entry which is preliminary data.</text>
</comment>
<evidence type="ECO:0000256" key="3">
    <source>
        <dbReference type="ARBA" id="ARBA00022722"/>
    </source>
</evidence>
<evidence type="ECO:0000256" key="7">
    <source>
        <dbReference type="ARBA" id="ARBA00023204"/>
    </source>
</evidence>
<evidence type="ECO:0000313" key="10">
    <source>
        <dbReference type="Proteomes" id="UP001279734"/>
    </source>
</evidence>
<keyword evidence="7" id="KW-0234">DNA repair</keyword>
<dbReference type="GO" id="GO:0017005">
    <property type="term" value="F:3'-tyrosyl-DNA phosphodiesterase activity"/>
    <property type="evidence" value="ECO:0007669"/>
    <property type="project" value="TreeGrafter"/>
</dbReference>
<evidence type="ECO:0000256" key="1">
    <source>
        <dbReference type="ARBA" id="ARBA00004123"/>
    </source>
</evidence>
<evidence type="ECO:0000256" key="6">
    <source>
        <dbReference type="ARBA" id="ARBA00022839"/>
    </source>
</evidence>
<reference evidence="9" key="1">
    <citation type="submission" date="2023-05" db="EMBL/GenBank/DDBJ databases">
        <title>Nepenthes gracilis genome sequencing.</title>
        <authorList>
            <person name="Fukushima K."/>
        </authorList>
    </citation>
    <scope>NUCLEOTIDE SEQUENCE</scope>
    <source>
        <strain evidence="9">SING2019-196</strain>
    </source>
</reference>
<dbReference type="GO" id="GO:0005634">
    <property type="term" value="C:nucleus"/>
    <property type="evidence" value="ECO:0007669"/>
    <property type="project" value="UniProtKB-SubCell"/>
</dbReference>
<keyword evidence="3" id="KW-0540">Nuclease</keyword>
<evidence type="ECO:0000256" key="5">
    <source>
        <dbReference type="ARBA" id="ARBA00022801"/>
    </source>
</evidence>
<keyword evidence="5" id="KW-0378">Hydrolase</keyword>
<keyword evidence="8" id="KW-0539">Nucleus</keyword>
<gene>
    <name evidence="9" type="ORF">Nepgr_030357</name>
</gene>
<dbReference type="PANTHER" id="PTHR12415">
    <property type="entry name" value="TYROSYL-DNA PHOSPHODIESTERASE 1"/>
    <property type="match status" value="1"/>
</dbReference>
<dbReference type="AlphaFoldDB" id="A0AAD3Y5Z6"/>
<dbReference type="InterPro" id="IPR010347">
    <property type="entry name" value="Tdp1"/>
</dbReference>
<dbReference type="PANTHER" id="PTHR12415:SF0">
    <property type="entry name" value="TYROSYL-DNA PHOSPHODIESTERASE 1"/>
    <property type="match status" value="1"/>
</dbReference>
<keyword evidence="4" id="KW-0227">DNA damage</keyword>
<protein>
    <submittedName>
        <fullName evidence="9">Uncharacterized protein</fullName>
    </submittedName>
</protein>
<accession>A0AAD3Y5Z6</accession>
<dbReference type="EMBL" id="BSYO01000034">
    <property type="protein sequence ID" value="GMH28514.1"/>
    <property type="molecule type" value="Genomic_DNA"/>
</dbReference>
<dbReference type="GO" id="GO:0004527">
    <property type="term" value="F:exonuclease activity"/>
    <property type="evidence" value="ECO:0007669"/>
    <property type="project" value="UniProtKB-KW"/>
</dbReference>